<dbReference type="GO" id="GO:0007165">
    <property type="term" value="P:signal transduction"/>
    <property type="evidence" value="ECO:0007669"/>
    <property type="project" value="UniProtKB-KW"/>
</dbReference>
<name>A0ABD6A2V7_9EURY</name>
<dbReference type="InterPro" id="IPR035965">
    <property type="entry name" value="PAS-like_dom_sf"/>
</dbReference>
<evidence type="ECO:0000256" key="4">
    <source>
        <dbReference type="SAM" id="Coils"/>
    </source>
</evidence>
<evidence type="ECO:0000259" key="7">
    <source>
        <dbReference type="PROSITE" id="PS50111"/>
    </source>
</evidence>
<evidence type="ECO:0000259" key="8">
    <source>
        <dbReference type="PROSITE" id="PS50885"/>
    </source>
</evidence>
<feature type="transmembrane region" description="Helical" evidence="6">
    <location>
        <begin position="537"/>
        <end position="562"/>
    </location>
</feature>
<feature type="region of interest" description="Disordered" evidence="5">
    <location>
        <begin position="257"/>
        <end position="301"/>
    </location>
</feature>
<sequence>MSTPTQPDRQVADFPLSFDAIVGRIGAPIFILDAGHEVVLWNDGMEALTGSSEADARAADSVGEAWYQDGRRAKTLADKVLEAPRDAHREFDVDRIDDGEYPEYRDRSTFTDTRGDTRHIVFSASPLYDGDELVGVVELVKDRTEDVRRRQRVEELVEEVRSTMHAIQDGDLGARADFDADEYIDEELLTVVDSLNEMGATLDGLVADVDEQTRDLRAITQEVADSATRMEEIAEEQADRTEEVAGEVSNLSATVEEVASTADSVADTSRQARDSAESGREVSREARDAMSSVRTSSQEVRTDVDELSGTVDEIDEVIDVINDIADQTNLLALNANIEAARADRDSEGFAVVANEIKSLAQQAQDQAGEIESMIVEVQRRTEERSTASRRPKHRSTTGSAKSKRAWRNSTTSSRPSATLSRASRKCRRRPTNRPRVPRKSPPWSTRLAIAPTRSPRRSRRWPARPSVRPRRSPKSNAASVSCAATATVPDRATVHKIRRHRNAVVTSPRHARSIMDRRATLGMSFSELVMVRIGHGVGALCLLFLLPILPFLAVGAAASALVRPDSDRPEPSYRPDWAE</sequence>
<dbReference type="PANTHER" id="PTHR32089:SF112">
    <property type="entry name" value="LYSOZYME-LIKE PROTEIN-RELATED"/>
    <property type="match status" value="1"/>
</dbReference>
<dbReference type="AlphaFoldDB" id="A0ABD6A2V7"/>
<keyword evidence="6" id="KW-0812">Transmembrane</keyword>
<protein>
    <submittedName>
        <fullName evidence="9">Methyl-accepting chemotaxis protein</fullName>
    </submittedName>
</protein>
<dbReference type="SMART" id="SM00283">
    <property type="entry name" value="MA"/>
    <property type="match status" value="1"/>
</dbReference>
<evidence type="ECO:0000313" key="9">
    <source>
        <dbReference type="EMBL" id="MFC7256981.1"/>
    </source>
</evidence>
<keyword evidence="4" id="KW-0175">Coiled coil</keyword>
<dbReference type="InterPro" id="IPR004089">
    <property type="entry name" value="MCPsignal_dom"/>
</dbReference>
<evidence type="ECO:0000256" key="1">
    <source>
        <dbReference type="ARBA" id="ARBA00023224"/>
    </source>
</evidence>
<dbReference type="SUPFAM" id="SSF58104">
    <property type="entry name" value="Methyl-accepting chemotaxis protein (MCP) signaling domain"/>
    <property type="match status" value="1"/>
</dbReference>
<proteinExistence type="inferred from homology"/>
<dbReference type="InterPro" id="IPR003660">
    <property type="entry name" value="HAMP_dom"/>
</dbReference>
<dbReference type="InterPro" id="IPR004090">
    <property type="entry name" value="Chemotax_Me-accpt_rcpt"/>
</dbReference>
<organism evidence="9 10">
    <name type="scientific">Haloplanus litoreus</name>
    <dbReference type="NCBI Taxonomy" id="767515"/>
    <lineage>
        <taxon>Archaea</taxon>
        <taxon>Methanobacteriati</taxon>
        <taxon>Methanobacteriota</taxon>
        <taxon>Stenosarchaea group</taxon>
        <taxon>Halobacteria</taxon>
        <taxon>Halobacteriales</taxon>
        <taxon>Haloferacaceae</taxon>
        <taxon>Haloplanus</taxon>
    </lineage>
</organism>
<feature type="compositionally biased region" description="Polar residues" evidence="5">
    <location>
        <begin position="407"/>
        <end position="421"/>
    </location>
</feature>
<comment type="caution">
    <text evidence="9">The sequence shown here is derived from an EMBL/GenBank/DDBJ whole genome shotgun (WGS) entry which is preliminary data.</text>
</comment>
<feature type="compositionally biased region" description="Basic and acidic residues" evidence="5">
    <location>
        <begin position="270"/>
        <end position="288"/>
    </location>
</feature>
<reference evidence="9 10" key="1">
    <citation type="journal article" date="2019" name="Int. J. Syst. Evol. Microbiol.">
        <title>The Global Catalogue of Microorganisms (GCM) 10K type strain sequencing project: providing services to taxonomists for standard genome sequencing and annotation.</title>
        <authorList>
            <consortium name="The Broad Institute Genomics Platform"/>
            <consortium name="The Broad Institute Genome Sequencing Center for Infectious Disease"/>
            <person name="Wu L."/>
            <person name="Ma J."/>
        </authorList>
    </citation>
    <scope>NUCLEOTIDE SEQUENCE [LARGE SCALE GENOMIC DNA]</scope>
    <source>
        <strain evidence="9 10">GX21</strain>
    </source>
</reference>
<keyword evidence="10" id="KW-1185">Reference proteome</keyword>
<accession>A0ABD6A2V7</accession>
<dbReference type="EMBL" id="JBHTAT010000003">
    <property type="protein sequence ID" value="MFC7256981.1"/>
    <property type="molecule type" value="Genomic_DNA"/>
</dbReference>
<comment type="similarity">
    <text evidence="2">Belongs to the methyl-accepting chemotaxis (MCP) protein family.</text>
</comment>
<dbReference type="Gene3D" id="1.10.287.950">
    <property type="entry name" value="Methyl-accepting chemotaxis protein"/>
    <property type="match status" value="1"/>
</dbReference>
<dbReference type="PROSITE" id="PS50885">
    <property type="entry name" value="HAMP"/>
    <property type="match status" value="1"/>
</dbReference>
<dbReference type="PANTHER" id="PTHR32089">
    <property type="entry name" value="METHYL-ACCEPTING CHEMOTAXIS PROTEIN MCPB"/>
    <property type="match status" value="1"/>
</dbReference>
<dbReference type="Pfam" id="PF00015">
    <property type="entry name" value="MCPsignal"/>
    <property type="match status" value="1"/>
</dbReference>
<dbReference type="Proteomes" id="UP001596434">
    <property type="component" value="Unassembled WGS sequence"/>
</dbReference>
<feature type="coiled-coil region" evidence="4">
    <location>
        <begin position="202"/>
        <end position="236"/>
    </location>
</feature>
<keyword evidence="6" id="KW-0472">Membrane</keyword>
<feature type="compositionally biased region" description="Basic residues" evidence="5">
    <location>
        <begin position="422"/>
        <end position="438"/>
    </location>
</feature>
<evidence type="ECO:0000256" key="6">
    <source>
        <dbReference type="SAM" id="Phobius"/>
    </source>
</evidence>
<evidence type="ECO:0000256" key="5">
    <source>
        <dbReference type="SAM" id="MobiDB-lite"/>
    </source>
</evidence>
<dbReference type="PRINTS" id="PR00260">
    <property type="entry name" value="CHEMTRNSDUCR"/>
</dbReference>
<feature type="domain" description="Methyl-accepting transducer" evidence="7">
    <location>
        <begin position="212"/>
        <end position="383"/>
    </location>
</feature>
<dbReference type="PROSITE" id="PS50111">
    <property type="entry name" value="CHEMOTAXIS_TRANSDUC_2"/>
    <property type="match status" value="1"/>
</dbReference>
<evidence type="ECO:0000256" key="3">
    <source>
        <dbReference type="PROSITE-ProRule" id="PRU00284"/>
    </source>
</evidence>
<feature type="compositionally biased region" description="Basic residues" evidence="5">
    <location>
        <begin position="454"/>
        <end position="473"/>
    </location>
</feature>
<dbReference type="SUPFAM" id="SSF55785">
    <property type="entry name" value="PYP-like sensor domain (PAS domain)"/>
    <property type="match status" value="1"/>
</dbReference>
<dbReference type="SMART" id="SM00304">
    <property type="entry name" value="HAMP"/>
    <property type="match status" value="2"/>
</dbReference>
<evidence type="ECO:0000313" key="10">
    <source>
        <dbReference type="Proteomes" id="UP001596434"/>
    </source>
</evidence>
<feature type="compositionally biased region" description="Basic residues" evidence="5">
    <location>
        <begin position="387"/>
        <end position="406"/>
    </location>
</feature>
<dbReference type="Gene3D" id="3.30.450.20">
    <property type="entry name" value="PAS domain"/>
    <property type="match status" value="1"/>
</dbReference>
<feature type="domain" description="HAMP" evidence="8">
    <location>
        <begin position="157"/>
        <end position="207"/>
    </location>
</feature>
<dbReference type="Pfam" id="PF00989">
    <property type="entry name" value="PAS"/>
    <property type="match status" value="1"/>
</dbReference>
<keyword evidence="1 3" id="KW-0807">Transducer</keyword>
<dbReference type="RefSeq" id="WP_379706782.1">
    <property type="nucleotide sequence ID" value="NZ_JBHTAT010000003.1"/>
</dbReference>
<feature type="region of interest" description="Disordered" evidence="5">
    <location>
        <begin position="379"/>
        <end position="480"/>
    </location>
</feature>
<keyword evidence="6" id="KW-1133">Transmembrane helix</keyword>
<gene>
    <name evidence="9" type="ORF">ACFQKE_17065</name>
</gene>
<dbReference type="CDD" id="cd11386">
    <property type="entry name" value="MCP_signal"/>
    <property type="match status" value="1"/>
</dbReference>
<dbReference type="InterPro" id="IPR013767">
    <property type="entry name" value="PAS_fold"/>
</dbReference>
<evidence type="ECO:0000256" key="2">
    <source>
        <dbReference type="ARBA" id="ARBA00029447"/>
    </source>
</evidence>